<reference evidence="1" key="1">
    <citation type="submission" date="2022-06" db="EMBL/GenBank/DDBJ databases">
        <title>Phylogenomic reconstructions and comparative analyses of Kickxellomycotina fungi.</title>
        <authorList>
            <person name="Reynolds N.K."/>
            <person name="Stajich J.E."/>
            <person name="Barry K."/>
            <person name="Grigoriev I.V."/>
            <person name="Crous P."/>
            <person name="Smith M.E."/>
        </authorList>
    </citation>
    <scope>NUCLEOTIDE SEQUENCE</scope>
    <source>
        <strain evidence="1">RSA 2271</strain>
    </source>
</reference>
<accession>A0ACC1HN05</accession>
<organism evidence="1 2">
    <name type="scientific">Spiromyces aspiralis</name>
    <dbReference type="NCBI Taxonomy" id="68401"/>
    <lineage>
        <taxon>Eukaryota</taxon>
        <taxon>Fungi</taxon>
        <taxon>Fungi incertae sedis</taxon>
        <taxon>Zoopagomycota</taxon>
        <taxon>Kickxellomycotina</taxon>
        <taxon>Kickxellomycetes</taxon>
        <taxon>Kickxellales</taxon>
        <taxon>Kickxellaceae</taxon>
        <taxon>Spiromyces</taxon>
    </lineage>
</organism>
<name>A0ACC1HN05_9FUNG</name>
<keyword evidence="1" id="KW-0489">Methyltransferase</keyword>
<dbReference type="EMBL" id="JAMZIH010003060">
    <property type="protein sequence ID" value="KAJ1677056.1"/>
    <property type="molecule type" value="Genomic_DNA"/>
</dbReference>
<sequence length="148" mass="17272">MSCIKDIALREPLVDNVDSRFINTTSCVFKEVDIMTVKKEDLIFTAPFEIKAKRNDYVHAFIAWFDIWFNASHKPVYFTTSPYGKYTHWKQTVFYTRQTLNVSTDDVIRGSISCKPNLRNPRDLDITISYEFQGQNDSGTDTIKYKMC</sequence>
<protein>
    <submittedName>
        <fullName evidence="1">Nuclear SAM-dependent mono-and asymmetric methyltransferase</fullName>
        <ecNumber evidence="1">2.1.1.319</ecNumber>
    </submittedName>
</protein>
<keyword evidence="1" id="KW-0808">Transferase</keyword>
<comment type="caution">
    <text evidence="1">The sequence shown here is derived from an EMBL/GenBank/DDBJ whole genome shotgun (WGS) entry which is preliminary data.</text>
</comment>
<gene>
    <name evidence="1" type="primary">HMT1_2</name>
    <name evidence="1" type="ORF">EV182_006967</name>
</gene>
<evidence type="ECO:0000313" key="1">
    <source>
        <dbReference type="EMBL" id="KAJ1677056.1"/>
    </source>
</evidence>
<proteinExistence type="predicted"/>
<keyword evidence="2" id="KW-1185">Reference proteome</keyword>
<dbReference type="EC" id="2.1.1.319" evidence="1"/>
<dbReference type="Proteomes" id="UP001145114">
    <property type="component" value="Unassembled WGS sequence"/>
</dbReference>
<evidence type="ECO:0000313" key="2">
    <source>
        <dbReference type="Proteomes" id="UP001145114"/>
    </source>
</evidence>